<dbReference type="InParanoid" id="U5D6P5"/>
<dbReference type="PANTHER" id="PTHR30399">
    <property type="entry name" value="UNCHARACTERIZED PROTEIN YGJP"/>
    <property type="match status" value="1"/>
</dbReference>
<accession>U5D6P5</accession>
<organism evidence="2 3">
    <name type="scientific">Rubidibacter lacunae KORDI 51-2</name>
    <dbReference type="NCBI Taxonomy" id="582515"/>
    <lineage>
        <taxon>Bacteria</taxon>
        <taxon>Bacillati</taxon>
        <taxon>Cyanobacteriota</taxon>
        <taxon>Cyanophyceae</taxon>
        <taxon>Oscillatoriophycideae</taxon>
        <taxon>Chroococcales</taxon>
        <taxon>Aphanothecaceae</taxon>
        <taxon>Rubidibacter</taxon>
    </lineage>
</organism>
<dbReference type="Gene3D" id="3.30.2010.10">
    <property type="entry name" value="Metalloproteases ('zincins'), catalytic domain"/>
    <property type="match status" value="1"/>
</dbReference>
<name>U5D6P5_9CHRO</name>
<dbReference type="Proteomes" id="UP000016960">
    <property type="component" value="Unassembled WGS sequence"/>
</dbReference>
<evidence type="ECO:0000259" key="1">
    <source>
        <dbReference type="Pfam" id="PF01863"/>
    </source>
</evidence>
<feature type="domain" description="YgjP-like metallopeptidase" evidence="1">
    <location>
        <begin position="15"/>
        <end position="223"/>
    </location>
</feature>
<protein>
    <submittedName>
        <fullName evidence="2">Putative metal-dependent hydrolase</fullName>
    </submittedName>
</protein>
<dbReference type="GO" id="GO:0016787">
    <property type="term" value="F:hydrolase activity"/>
    <property type="evidence" value="ECO:0007669"/>
    <property type="project" value="UniProtKB-KW"/>
</dbReference>
<dbReference type="EMBL" id="ASSJ01000079">
    <property type="protein sequence ID" value="ERN40333.1"/>
    <property type="molecule type" value="Genomic_DNA"/>
</dbReference>
<dbReference type="PANTHER" id="PTHR30399:SF1">
    <property type="entry name" value="UTP PYROPHOSPHATASE"/>
    <property type="match status" value="1"/>
</dbReference>
<dbReference type="InterPro" id="IPR002725">
    <property type="entry name" value="YgjP-like_metallopeptidase"/>
</dbReference>
<evidence type="ECO:0000313" key="3">
    <source>
        <dbReference type="Proteomes" id="UP000016960"/>
    </source>
</evidence>
<dbReference type="Pfam" id="PF01863">
    <property type="entry name" value="YgjP-like"/>
    <property type="match status" value="1"/>
</dbReference>
<dbReference type="CDD" id="cd07344">
    <property type="entry name" value="M48_yhfN_like"/>
    <property type="match status" value="1"/>
</dbReference>
<dbReference type="PATRIC" id="fig|582515.4.peg.3682"/>
<dbReference type="InterPro" id="IPR053136">
    <property type="entry name" value="UTP_pyrophosphatase-like"/>
</dbReference>
<keyword evidence="2" id="KW-0378">Hydrolase</keyword>
<evidence type="ECO:0000313" key="2">
    <source>
        <dbReference type="EMBL" id="ERN40333.1"/>
    </source>
</evidence>
<sequence length="234" mass="27024">MELPPYTVRVSARARHARIRVSARDGLEVVVPQGFDIERLPELLARRHRWIERALANAAAQEQVYATQPDLPEVIALLAIGQQRSVRYFTAATPRIRLDESDSELIVRGATNDLRACRELLQYWLSRQARSYLVPWLERVGQECELSCRNAAIRNQKTRWGSCSARGTISLNQQLLFLPAPLVHYVLVHELCHTVHLDHSHRFWQLVEAKLPDCARRRAELRAAWQYVPLWAQP</sequence>
<keyword evidence="3" id="KW-1185">Reference proteome</keyword>
<proteinExistence type="predicted"/>
<comment type="caution">
    <text evidence="2">The sequence shown here is derived from an EMBL/GenBank/DDBJ whole genome shotgun (WGS) entry which is preliminary data.</text>
</comment>
<dbReference type="STRING" id="582515.KR51_00032820"/>
<dbReference type="eggNOG" id="COG1451">
    <property type="taxonomic scope" value="Bacteria"/>
</dbReference>
<dbReference type="AlphaFoldDB" id="U5D6P5"/>
<reference evidence="2 3" key="1">
    <citation type="submission" date="2013-05" db="EMBL/GenBank/DDBJ databases">
        <title>Draft genome sequence of Rubidibacter lacunae KORDI 51-2.</title>
        <authorList>
            <person name="Choi D.H."/>
            <person name="Noh J.H."/>
            <person name="Kwon K.-K."/>
            <person name="Lee J.-H."/>
            <person name="Ryu J.-Y."/>
        </authorList>
    </citation>
    <scope>NUCLEOTIDE SEQUENCE [LARGE SCALE GENOMIC DNA]</scope>
    <source>
        <strain evidence="2 3">KORDI 51-2</strain>
    </source>
</reference>
<gene>
    <name evidence="2" type="ORF">KR51_00032820</name>
</gene>